<evidence type="ECO:0000256" key="1">
    <source>
        <dbReference type="ARBA" id="ARBA00004162"/>
    </source>
</evidence>
<protein>
    <submittedName>
        <fullName evidence="18">Leucine-rich repeat-containing protein 26</fullName>
    </submittedName>
</protein>
<keyword evidence="3" id="KW-1003">Cell membrane</keyword>
<dbReference type="FunFam" id="3.80.10.10:FF:000015">
    <property type="entry name" value="Leucine rich repeat containing 38"/>
    <property type="match status" value="1"/>
</dbReference>
<evidence type="ECO:0000256" key="3">
    <source>
        <dbReference type="ARBA" id="ARBA00022475"/>
    </source>
</evidence>
<dbReference type="Pfam" id="PF13855">
    <property type="entry name" value="LRR_8"/>
    <property type="match status" value="2"/>
</dbReference>
<dbReference type="RefSeq" id="XP_030062448.1">
    <property type="nucleotide sequence ID" value="XM_030206588.1"/>
</dbReference>
<evidence type="ECO:0000313" key="18">
    <source>
        <dbReference type="RefSeq" id="XP_030062448.1"/>
    </source>
</evidence>
<evidence type="ECO:0000256" key="12">
    <source>
        <dbReference type="ARBA" id="ARBA00023303"/>
    </source>
</evidence>
<sequence>MDRGKAITSFLALLIVLRCFSSFACPEICMCDSGTVDCKSKDLSSVPVDVPRNSTSLLLGYNRITVLRESTFLKQLQLQHLELQNNDIFYIHPKAFQSLHNLSHLDLSSNHLVSLSEEMFNPVRTLTFLNLGNNGITNLSPRALQRVLKLQFLFLHNNALSDLSVGILNDLPSLKHLRLDGNPWTCNCQIEPLYIWINGNIDKIQEKDLIQCAFPESLDRYPVISLVKDSFGDCRQHFVVIEYLYVLLIGLSLFTCSLVICLISGSMVVSYQRMLHKVKTRAHIYKKKPTTAEKQTTVGHQNPVCTMELD</sequence>
<keyword evidence="2" id="KW-0813">Transport</keyword>
<evidence type="ECO:0000313" key="17">
    <source>
        <dbReference type="Proteomes" id="UP000515156"/>
    </source>
</evidence>
<dbReference type="SMART" id="SM00369">
    <property type="entry name" value="LRR_TYP"/>
    <property type="match status" value="5"/>
</dbReference>
<evidence type="ECO:0000256" key="13">
    <source>
        <dbReference type="SAM" id="Phobius"/>
    </source>
</evidence>
<dbReference type="InterPro" id="IPR000372">
    <property type="entry name" value="LRRNT"/>
</dbReference>
<keyword evidence="6 14" id="KW-0732">Signal</keyword>
<dbReference type="PROSITE" id="PS51450">
    <property type="entry name" value="LRR"/>
    <property type="match status" value="2"/>
</dbReference>
<dbReference type="SMART" id="SM00013">
    <property type="entry name" value="LRRNT"/>
    <property type="match status" value="1"/>
</dbReference>
<reference evidence="18" key="1">
    <citation type="submission" date="2025-08" db="UniProtKB">
        <authorList>
            <consortium name="RefSeq"/>
        </authorList>
    </citation>
    <scope>IDENTIFICATION</scope>
</reference>
<keyword evidence="10 13" id="KW-0472">Membrane</keyword>
<proteinExistence type="predicted"/>
<evidence type="ECO:0000256" key="2">
    <source>
        <dbReference type="ARBA" id="ARBA00022448"/>
    </source>
</evidence>
<dbReference type="PANTHER" id="PTHR24369">
    <property type="entry name" value="ANTIGEN BSP, PUTATIVE-RELATED"/>
    <property type="match status" value="1"/>
</dbReference>
<evidence type="ECO:0000256" key="9">
    <source>
        <dbReference type="ARBA" id="ARBA00023065"/>
    </source>
</evidence>
<feature type="domain" description="LRRCT" evidence="16">
    <location>
        <begin position="182"/>
        <end position="235"/>
    </location>
</feature>
<keyword evidence="8 13" id="KW-1133">Transmembrane helix</keyword>
<dbReference type="KEGG" id="muo:115472346"/>
<dbReference type="GO" id="GO:0071805">
    <property type="term" value="P:potassium ion transmembrane transport"/>
    <property type="evidence" value="ECO:0007669"/>
    <property type="project" value="UniProtKB-ARBA"/>
</dbReference>
<dbReference type="Proteomes" id="UP000515156">
    <property type="component" value="Chromosome 6"/>
</dbReference>
<evidence type="ECO:0000259" key="16">
    <source>
        <dbReference type="SMART" id="SM00082"/>
    </source>
</evidence>
<evidence type="ECO:0000256" key="8">
    <source>
        <dbReference type="ARBA" id="ARBA00022989"/>
    </source>
</evidence>
<dbReference type="InterPro" id="IPR003591">
    <property type="entry name" value="Leu-rich_rpt_typical-subtyp"/>
</dbReference>
<feature type="transmembrane region" description="Helical" evidence="13">
    <location>
        <begin position="243"/>
        <end position="271"/>
    </location>
</feature>
<dbReference type="SMART" id="SM00082">
    <property type="entry name" value="LRRCT"/>
    <property type="match status" value="1"/>
</dbReference>
<keyword evidence="11" id="KW-1015">Disulfide bond</keyword>
<dbReference type="InterPro" id="IPR050541">
    <property type="entry name" value="LRR_TM_domain-containing"/>
</dbReference>
<keyword evidence="17" id="KW-1185">Reference proteome</keyword>
<feature type="domain" description="LRRNT" evidence="15">
    <location>
        <begin position="24"/>
        <end position="56"/>
    </location>
</feature>
<dbReference type="SUPFAM" id="SSF52058">
    <property type="entry name" value="L domain-like"/>
    <property type="match status" value="1"/>
</dbReference>
<dbReference type="CTD" id="389816"/>
<evidence type="ECO:0000256" key="10">
    <source>
        <dbReference type="ARBA" id="ARBA00023136"/>
    </source>
</evidence>
<feature type="chain" id="PRO_5028485353" evidence="14">
    <location>
        <begin position="27"/>
        <end position="310"/>
    </location>
</feature>
<accession>A0A6P7YBM5</accession>
<dbReference type="InterPro" id="IPR000483">
    <property type="entry name" value="Cys-rich_flank_reg_C"/>
</dbReference>
<dbReference type="Gene3D" id="3.80.10.10">
    <property type="entry name" value="Ribonuclease Inhibitor"/>
    <property type="match status" value="1"/>
</dbReference>
<dbReference type="GeneID" id="115472346"/>
<dbReference type="PANTHER" id="PTHR24369:SF210">
    <property type="entry name" value="CHAOPTIN-RELATED"/>
    <property type="match status" value="1"/>
</dbReference>
<keyword evidence="7" id="KW-0677">Repeat</keyword>
<keyword evidence="4" id="KW-0433">Leucine-rich repeat</keyword>
<dbReference type="InParanoid" id="A0A6P7YBM5"/>
<evidence type="ECO:0000256" key="4">
    <source>
        <dbReference type="ARBA" id="ARBA00022614"/>
    </source>
</evidence>
<dbReference type="InterPro" id="IPR001611">
    <property type="entry name" value="Leu-rich_rpt"/>
</dbReference>
<keyword evidence="12" id="KW-0407">Ion channel</keyword>
<evidence type="ECO:0000256" key="6">
    <source>
        <dbReference type="ARBA" id="ARBA00022729"/>
    </source>
</evidence>
<keyword evidence="9" id="KW-0406">Ion transport</keyword>
<dbReference type="AlphaFoldDB" id="A0A6P7YBM5"/>
<dbReference type="InterPro" id="IPR032675">
    <property type="entry name" value="LRR_dom_sf"/>
</dbReference>
<feature type="signal peptide" evidence="14">
    <location>
        <begin position="1"/>
        <end position="26"/>
    </location>
</feature>
<evidence type="ECO:0000259" key="15">
    <source>
        <dbReference type="SMART" id="SM00013"/>
    </source>
</evidence>
<comment type="subcellular location">
    <subcellularLocation>
        <location evidence="1">Cell membrane</location>
        <topology evidence="1">Single-pass membrane protein</topology>
    </subcellularLocation>
</comment>
<organism evidence="17 18">
    <name type="scientific">Microcaecilia unicolor</name>
    <dbReference type="NCBI Taxonomy" id="1415580"/>
    <lineage>
        <taxon>Eukaryota</taxon>
        <taxon>Metazoa</taxon>
        <taxon>Chordata</taxon>
        <taxon>Craniata</taxon>
        <taxon>Vertebrata</taxon>
        <taxon>Euteleostomi</taxon>
        <taxon>Amphibia</taxon>
        <taxon>Gymnophiona</taxon>
        <taxon>Siphonopidae</taxon>
        <taxon>Microcaecilia</taxon>
    </lineage>
</organism>
<evidence type="ECO:0000256" key="7">
    <source>
        <dbReference type="ARBA" id="ARBA00022737"/>
    </source>
</evidence>
<name>A0A6P7YBM5_9AMPH</name>
<dbReference type="GO" id="GO:0005886">
    <property type="term" value="C:plasma membrane"/>
    <property type="evidence" value="ECO:0007669"/>
    <property type="project" value="UniProtKB-SubCell"/>
</dbReference>
<dbReference type="OrthoDB" id="676979at2759"/>
<evidence type="ECO:0000256" key="11">
    <source>
        <dbReference type="ARBA" id="ARBA00023157"/>
    </source>
</evidence>
<evidence type="ECO:0000256" key="14">
    <source>
        <dbReference type="SAM" id="SignalP"/>
    </source>
</evidence>
<gene>
    <name evidence="18" type="primary">LRRC26</name>
</gene>
<keyword evidence="5 13" id="KW-0812">Transmembrane</keyword>
<evidence type="ECO:0000256" key="5">
    <source>
        <dbReference type="ARBA" id="ARBA00022692"/>
    </source>
</evidence>